<dbReference type="HOGENOM" id="CLU_1969459_0_0_0"/>
<dbReference type="GO" id="GO:0031992">
    <property type="term" value="F:energy transducer activity"/>
    <property type="evidence" value="ECO:0007669"/>
    <property type="project" value="TreeGrafter"/>
</dbReference>
<keyword evidence="4" id="KW-1185">Reference proteome</keyword>
<dbReference type="PANTHER" id="PTHR33446:SF2">
    <property type="entry name" value="PROTEIN TONB"/>
    <property type="match status" value="1"/>
</dbReference>
<dbReference type="GO" id="GO:0098797">
    <property type="term" value="C:plasma membrane protein complex"/>
    <property type="evidence" value="ECO:0007669"/>
    <property type="project" value="TreeGrafter"/>
</dbReference>
<gene>
    <name evidence="3" type="ordered locus">AciX9_2212</name>
</gene>
<protein>
    <submittedName>
        <fullName evidence="3">TonB family protein</fullName>
    </submittedName>
</protein>
<dbReference type="Proteomes" id="UP000000343">
    <property type="component" value="Chromosome"/>
</dbReference>
<name>E8X332_GRATM</name>
<dbReference type="AlphaFoldDB" id="E8X332"/>
<dbReference type="eggNOG" id="COG0810">
    <property type="taxonomic scope" value="Bacteria"/>
</dbReference>
<dbReference type="Gene3D" id="3.30.1150.10">
    <property type="match status" value="1"/>
</dbReference>
<accession>E8X332</accession>
<dbReference type="OrthoDB" id="123206at2"/>
<dbReference type="KEGG" id="acm:AciX9_2212"/>
<dbReference type="EMBL" id="CP002480">
    <property type="protein sequence ID" value="ADW69256.1"/>
    <property type="molecule type" value="Genomic_DNA"/>
</dbReference>
<keyword evidence="1" id="KW-0732">Signal</keyword>
<evidence type="ECO:0000256" key="1">
    <source>
        <dbReference type="SAM" id="SignalP"/>
    </source>
</evidence>
<feature type="signal peptide" evidence="1">
    <location>
        <begin position="1"/>
        <end position="20"/>
    </location>
</feature>
<dbReference type="STRING" id="1198114.AciX9_2212"/>
<evidence type="ECO:0000259" key="2">
    <source>
        <dbReference type="PROSITE" id="PS52015"/>
    </source>
</evidence>
<dbReference type="SUPFAM" id="SSF74653">
    <property type="entry name" value="TolA/TonB C-terminal domain"/>
    <property type="match status" value="1"/>
</dbReference>
<dbReference type="PaxDb" id="1198114-AciX9_2212"/>
<dbReference type="RefSeq" id="WP_013580572.1">
    <property type="nucleotide sequence ID" value="NC_015064.1"/>
</dbReference>
<feature type="domain" description="TonB C-terminal" evidence="2">
    <location>
        <begin position="35"/>
        <end position="124"/>
    </location>
</feature>
<feature type="chain" id="PRO_5003234127" evidence="1">
    <location>
        <begin position="21"/>
        <end position="124"/>
    </location>
</feature>
<dbReference type="InterPro" id="IPR037682">
    <property type="entry name" value="TonB_C"/>
</dbReference>
<proteinExistence type="predicted"/>
<evidence type="ECO:0000313" key="3">
    <source>
        <dbReference type="EMBL" id="ADW69256.1"/>
    </source>
</evidence>
<dbReference type="PANTHER" id="PTHR33446">
    <property type="entry name" value="PROTEIN TONB-RELATED"/>
    <property type="match status" value="1"/>
</dbReference>
<evidence type="ECO:0000313" key="4">
    <source>
        <dbReference type="Proteomes" id="UP000000343"/>
    </source>
</evidence>
<reference evidence="4" key="1">
    <citation type="submission" date="2011-01" db="EMBL/GenBank/DDBJ databases">
        <title>Complete sequence of chromosome of Acidobacterium sp. MP5ACTX9.</title>
        <authorList>
            <consortium name="US DOE Joint Genome Institute"/>
            <person name="Lucas S."/>
            <person name="Copeland A."/>
            <person name="Lapidus A."/>
            <person name="Cheng J.-F."/>
            <person name="Goodwin L."/>
            <person name="Pitluck S."/>
            <person name="Teshima H."/>
            <person name="Detter J.C."/>
            <person name="Han C."/>
            <person name="Tapia R."/>
            <person name="Land M."/>
            <person name="Hauser L."/>
            <person name="Kyrpides N."/>
            <person name="Ivanova N."/>
            <person name="Ovchinnikova G."/>
            <person name="Pagani I."/>
            <person name="Rawat S.R."/>
            <person name="Mannisto M."/>
            <person name="Haggblom M.M."/>
            <person name="Woyke T."/>
        </authorList>
    </citation>
    <scope>NUCLEOTIDE SEQUENCE [LARGE SCALE GENOMIC DNA]</scope>
    <source>
        <strain evidence="4">MP5ACTX9</strain>
    </source>
</reference>
<dbReference type="InterPro" id="IPR051045">
    <property type="entry name" value="TonB-dependent_transducer"/>
</dbReference>
<dbReference type="PROSITE" id="PS52015">
    <property type="entry name" value="TONB_CTD"/>
    <property type="match status" value="1"/>
</dbReference>
<dbReference type="Pfam" id="PF03544">
    <property type="entry name" value="TonB_C"/>
    <property type="match status" value="1"/>
</dbReference>
<organism evidence="4">
    <name type="scientific">Granulicella tundricola (strain ATCC BAA-1859 / DSM 23138 / MP5ACTX9)</name>
    <dbReference type="NCBI Taxonomy" id="1198114"/>
    <lineage>
        <taxon>Bacteria</taxon>
        <taxon>Pseudomonadati</taxon>
        <taxon>Acidobacteriota</taxon>
        <taxon>Terriglobia</taxon>
        <taxon>Terriglobales</taxon>
        <taxon>Acidobacteriaceae</taxon>
        <taxon>Granulicella</taxon>
    </lineage>
</organism>
<dbReference type="GO" id="GO:0055085">
    <property type="term" value="P:transmembrane transport"/>
    <property type="evidence" value="ECO:0007669"/>
    <property type="project" value="InterPro"/>
</dbReference>
<sequence length="124" mass="13071">MQKAIFGLLLMCGMVLSAGAQQGVDMPKHVIRVSGGVMAGRAMTKVDPVYPPEAREKKISEVVVLHAVIGADGTVKDLNAVSGPGILIASALEAVRQWTYEAYVLNGNTVAVDTTITANYSLDK</sequence>